<proteinExistence type="inferred from homology"/>
<dbReference type="InterPro" id="IPR025857">
    <property type="entry name" value="MacB_PCD"/>
</dbReference>
<dbReference type="Proteomes" id="UP000620550">
    <property type="component" value="Unassembled WGS sequence"/>
</dbReference>
<feature type="domain" description="ABC3 transporter permease C-terminal" evidence="8">
    <location>
        <begin position="286"/>
        <end position="412"/>
    </location>
</feature>
<protein>
    <submittedName>
        <fullName evidence="10">ABC transporter permease</fullName>
    </submittedName>
</protein>
<sequence>MTKNANFAKVQIIFRLNFPYFLAKRIIFTGTRTFSKLIVRVTIGALALAISAIILSVAILKGFKTEIIDKQRGFFGDVVITKNDLNASYENTPIKLGSKDLQKIKNIPGVQEITPFATKAGIMNVKGEVEGVLLKGIDGTYNQQFLQKNIVKGDTLDFSENAGTQLLISTYLANRLSLEVGDKFIMYFIQEPIRKRPFTIRGIYTTHSEELDKTYVIGSLDLIRRLNDLDDTDVGAYQVRLRSFDSLETTAQRIAAELPLELNASTIVEQMPDIFNWLNMLDMNDNIIFVLMMMVAIINMVSSLLISILERSSMIGVLKALGYANTGIRQVFLYGSLYLIGVGLLAGNLIALSLYLFQTYTHFFALDPSTYYIAYVPMDISWYQVLGLNAAVAVIGLLTLFVPAMLISRISPIKTIQFK</sequence>
<evidence type="ECO:0000256" key="5">
    <source>
        <dbReference type="ARBA" id="ARBA00022989"/>
    </source>
</evidence>
<accession>A0ABQ3HYQ3</accession>
<evidence type="ECO:0000256" key="2">
    <source>
        <dbReference type="ARBA" id="ARBA00005236"/>
    </source>
</evidence>
<feature type="transmembrane region" description="Helical" evidence="7">
    <location>
        <begin position="331"/>
        <end position="357"/>
    </location>
</feature>
<comment type="similarity">
    <text evidence="2">Belongs to the ABC-4 integral membrane protein family. LolC/E subfamily.</text>
</comment>
<evidence type="ECO:0000256" key="6">
    <source>
        <dbReference type="ARBA" id="ARBA00023136"/>
    </source>
</evidence>
<evidence type="ECO:0000313" key="10">
    <source>
        <dbReference type="EMBL" id="GHE33412.1"/>
    </source>
</evidence>
<keyword evidence="6 7" id="KW-0472">Membrane</keyword>
<feature type="transmembrane region" description="Helical" evidence="7">
    <location>
        <begin position="382"/>
        <end position="407"/>
    </location>
</feature>
<dbReference type="InterPro" id="IPR003838">
    <property type="entry name" value="ABC3_permease_C"/>
</dbReference>
<name>A0ABQ3HYQ3_9SPHI</name>
<evidence type="ECO:0000256" key="3">
    <source>
        <dbReference type="ARBA" id="ARBA00022475"/>
    </source>
</evidence>
<dbReference type="Pfam" id="PF12704">
    <property type="entry name" value="MacB_PCD"/>
    <property type="match status" value="1"/>
</dbReference>
<evidence type="ECO:0000256" key="1">
    <source>
        <dbReference type="ARBA" id="ARBA00004651"/>
    </source>
</evidence>
<comment type="caution">
    <text evidence="10">The sequence shown here is derived from an EMBL/GenBank/DDBJ whole genome shotgun (WGS) entry which is preliminary data.</text>
</comment>
<dbReference type="PANTHER" id="PTHR30489:SF0">
    <property type="entry name" value="LIPOPROTEIN-RELEASING SYSTEM TRANSMEMBRANE PROTEIN LOLE"/>
    <property type="match status" value="1"/>
</dbReference>
<dbReference type="Pfam" id="PF02687">
    <property type="entry name" value="FtsX"/>
    <property type="match status" value="1"/>
</dbReference>
<comment type="subcellular location">
    <subcellularLocation>
        <location evidence="1">Cell membrane</location>
        <topology evidence="1">Multi-pass membrane protein</topology>
    </subcellularLocation>
</comment>
<keyword evidence="3" id="KW-1003">Cell membrane</keyword>
<dbReference type="PANTHER" id="PTHR30489">
    <property type="entry name" value="LIPOPROTEIN-RELEASING SYSTEM TRANSMEMBRANE PROTEIN LOLE"/>
    <property type="match status" value="1"/>
</dbReference>
<dbReference type="EMBL" id="BNAF01000005">
    <property type="protein sequence ID" value="GHE33412.1"/>
    <property type="molecule type" value="Genomic_DNA"/>
</dbReference>
<keyword evidence="11" id="KW-1185">Reference proteome</keyword>
<gene>
    <name evidence="10" type="ORF">GCM10017764_15650</name>
</gene>
<keyword evidence="4 7" id="KW-0812">Transmembrane</keyword>
<organism evidence="10 11">
    <name type="scientific">Sphingobacterium griseoflavum</name>
    <dbReference type="NCBI Taxonomy" id="1474952"/>
    <lineage>
        <taxon>Bacteria</taxon>
        <taxon>Pseudomonadati</taxon>
        <taxon>Bacteroidota</taxon>
        <taxon>Sphingobacteriia</taxon>
        <taxon>Sphingobacteriales</taxon>
        <taxon>Sphingobacteriaceae</taxon>
        <taxon>Sphingobacterium</taxon>
    </lineage>
</organism>
<keyword evidence="5 7" id="KW-1133">Transmembrane helix</keyword>
<evidence type="ECO:0000259" key="8">
    <source>
        <dbReference type="Pfam" id="PF02687"/>
    </source>
</evidence>
<evidence type="ECO:0000256" key="7">
    <source>
        <dbReference type="SAM" id="Phobius"/>
    </source>
</evidence>
<dbReference type="InterPro" id="IPR051447">
    <property type="entry name" value="Lipoprotein-release_system"/>
</dbReference>
<evidence type="ECO:0000256" key="4">
    <source>
        <dbReference type="ARBA" id="ARBA00022692"/>
    </source>
</evidence>
<feature type="transmembrane region" description="Helical" evidence="7">
    <location>
        <begin position="37"/>
        <end position="60"/>
    </location>
</feature>
<reference evidence="11" key="1">
    <citation type="journal article" date="2019" name="Int. J. Syst. Evol. Microbiol.">
        <title>The Global Catalogue of Microorganisms (GCM) 10K type strain sequencing project: providing services to taxonomists for standard genome sequencing and annotation.</title>
        <authorList>
            <consortium name="The Broad Institute Genomics Platform"/>
            <consortium name="The Broad Institute Genome Sequencing Center for Infectious Disease"/>
            <person name="Wu L."/>
            <person name="Ma J."/>
        </authorList>
    </citation>
    <scope>NUCLEOTIDE SEQUENCE [LARGE SCALE GENOMIC DNA]</scope>
    <source>
        <strain evidence="11">CGMCC 1.12966</strain>
    </source>
</reference>
<evidence type="ECO:0000259" key="9">
    <source>
        <dbReference type="Pfam" id="PF12704"/>
    </source>
</evidence>
<feature type="domain" description="MacB-like periplasmic core" evidence="9">
    <location>
        <begin position="42"/>
        <end position="256"/>
    </location>
</feature>
<feature type="transmembrane region" description="Helical" evidence="7">
    <location>
        <begin position="287"/>
        <end position="310"/>
    </location>
</feature>
<evidence type="ECO:0000313" key="11">
    <source>
        <dbReference type="Proteomes" id="UP000620550"/>
    </source>
</evidence>